<dbReference type="InterPro" id="IPR027417">
    <property type="entry name" value="P-loop_NTPase"/>
</dbReference>
<dbReference type="Gene3D" id="3.40.50.300">
    <property type="entry name" value="P-loop containing nucleotide triphosphate hydrolases"/>
    <property type="match status" value="1"/>
</dbReference>
<reference evidence="1 2" key="1">
    <citation type="submission" date="2019-08" db="EMBL/GenBank/DDBJ databases">
        <title>Highly reduced genomes of protist endosymbionts show evolutionary convergence.</title>
        <authorList>
            <person name="George E."/>
            <person name="Husnik F."/>
            <person name="Tashyreva D."/>
            <person name="Prokopchuk G."/>
            <person name="Horak A."/>
            <person name="Kwong W.K."/>
            <person name="Lukes J."/>
            <person name="Keeling P.J."/>
        </authorList>
    </citation>
    <scope>NUCLEOTIDE SEQUENCE [LARGE SCALE GENOMIC DNA]</scope>
    <source>
        <strain evidence="1">1604LC</strain>
    </source>
</reference>
<dbReference type="AlphaFoldDB" id="A0A5C0UF41"/>
<proteinExistence type="predicted"/>
<evidence type="ECO:0000313" key="1">
    <source>
        <dbReference type="EMBL" id="QEK38330.1"/>
    </source>
</evidence>
<dbReference type="Proteomes" id="UP000325004">
    <property type="component" value="Chromosome"/>
</dbReference>
<dbReference type="OrthoDB" id="13869at2"/>
<dbReference type="SUPFAM" id="SSF52540">
    <property type="entry name" value="P-loop containing nucleoside triphosphate hydrolases"/>
    <property type="match status" value="1"/>
</dbReference>
<dbReference type="CDD" id="cd02042">
    <property type="entry name" value="ParAB_family"/>
    <property type="match status" value="1"/>
</dbReference>
<dbReference type="InterPro" id="IPR015223">
    <property type="entry name" value="MipZ"/>
</dbReference>
<dbReference type="PIRSF" id="PIRSF009320">
    <property type="entry name" value="Nuc_binding_HP_1000"/>
    <property type="match status" value="1"/>
</dbReference>
<keyword evidence="2" id="KW-1185">Reference proteome</keyword>
<dbReference type="InterPro" id="IPR050678">
    <property type="entry name" value="DNA_Partitioning_ATPase"/>
</dbReference>
<name>A0A5C0UF41_9PROT</name>
<dbReference type="PANTHER" id="PTHR13696:SF96">
    <property type="entry name" value="COBQ_COBB_MIND_PARA NUCLEOTIDE BINDING DOMAIN-CONTAINING PROTEIN"/>
    <property type="match status" value="1"/>
</dbReference>
<dbReference type="KEGG" id="cpri:FZC34_00100"/>
<gene>
    <name evidence="1" type="ORF">FZC34_00100</name>
</gene>
<dbReference type="PANTHER" id="PTHR13696">
    <property type="entry name" value="P-LOOP CONTAINING NUCLEOSIDE TRIPHOSPHATE HYDROLASE"/>
    <property type="match status" value="1"/>
</dbReference>
<sequence>MKIIAISNIKGGTGKSTISANLITALSENGHKVFAIDIDNPQYTLHNYFKNRSDALKNKFEYIKLDNIDNLQQVISENQHYDYIIIDTPGNINDSTKKLYGFIDIFLTPVSDSRLDLDVIGQFDPKDEKFTPGCYASMIWEVRKHKLINKRKQLEWIVIPNKLNVRVTNNQRKVLLLLQKMQKTLGFTLCPGVKDRVVFKELFNNGRTVFDLPKSKLTISSIAAKNEIRSIVFKLNSMNN</sequence>
<dbReference type="EMBL" id="CP043316">
    <property type="protein sequence ID" value="QEK38330.1"/>
    <property type="molecule type" value="Genomic_DNA"/>
</dbReference>
<dbReference type="Pfam" id="PF09140">
    <property type="entry name" value="MipZ"/>
    <property type="match status" value="1"/>
</dbReference>
<evidence type="ECO:0000313" key="2">
    <source>
        <dbReference type="Proteomes" id="UP000325004"/>
    </source>
</evidence>
<organism evidence="1 2">
    <name type="scientific">Candidatus Cytomitobacter primus</name>
    <dbReference type="NCBI Taxonomy" id="2066024"/>
    <lineage>
        <taxon>Bacteria</taxon>
        <taxon>Pseudomonadati</taxon>
        <taxon>Pseudomonadota</taxon>
        <taxon>Alphaproteobacteria</taxon>
        <taxon>Holosporales</taxon>
        <taxon>Holosporaceae</taxon>
        <taxon>Candidatus Cytomitobacter</taxon>
    </lineage>
</organism>
<protein>
    <submittedName>
        <fullName evidence="1">AAA family ATPase</fullName>
    </submittedName>
</protein>
<accession>A0A5C0UF41</accession>
<dbReference type="RefSeq" id="WP_148971446.1">
    <property type="nucleotide sequence ID" value="NZ_CP043316.1"/>
</dbReference>